<comment type="function">
    <text evidence="8">This protein is part of the stalk that links CF(0) to CF(1). It either transmits conformational changes from CF(0) to CF(1) or is implicated in proton conduction.</text>
</comment>
<organism evidence="9 10">
    <name type="scientific">Clostridium rhizosphaerae</name>
    <dbReference type="NCBI Taxonomy" id="2803861"/>
    <lineage>
        <taxon>Bacteria</taxon>
        <taxon>Bacillati</taxon>
        <taxon>Bacillota</taxon>
        <taxon>Clostridia</taxon>
        <taxon>Eubacteriales</taxon>
        <taxon>Clostridiaceae</taxon>
        <taxon>Clostridium</taxon>
    </lineage>
</organism>
<dbReference type="SUPFAM" id="SSF47928">
    <property type="entry name" value="N-terminal domain of the delta subunit of the F1F0-ATP synthase"/>
    <property type="match status" value="1"/>
</dbReference>
<dbReference type="PRINTS" id="PR00125">
    <property type="entry name" value="ATPASEDELTA"/>
</dbReference>
<dbReference type="RefSeq" id="WP_202750971.1">
    <property type="nucleotide sequence ID" value="NZ_JAESWC010000018.1"/>
</dbReference>
<gene>
    <name evidence="8" type="primary">atpH</name>
    <name evidence="9" type="ORF">JK636_21280</name>
</gene>
<reference evidence="9 10" key="1">
    <citation type="submission" date="2021-01" db="EMBL/GenBank/DDBJ databases">
        <title>Genome public.</title>
        <authorList>
            <person name="Liu C."/>
            <person name="Sun Q."/>
        </authorList>
    </citation>
    <scope>NUCLEOTIDE SEQUENCE [LARGE SCALE GENOMIC DNA]</scope>
    <source>
        <strain evidence="9 10">YIM B02515</strain>
    </source>
</reference>
<evidence type="ECO:0000256" key="3">
    <source>
        <dbReference type="ARBA" id="ARBA00022781"/>
    </source>
</evidence>
<dbReference type="InterPro" id="IPR026015">
    <property type="entry name" value="ATP_synth_OSCP/delta_N_sf"/>
</dbReference>
<evidence type="ECO:0000256" key="8">
    <source>
        <dbReference type="HAMAP-Rule" id="MF_01416"/>
    </source>
</evidence>
<keyword evidence="3 8" id="KW-0375">Hydrogen ion transport</keyword>
<evidence type="ECO:0000256" key="7">
    <source>
        <dbReference type="ARBA" id="ARBA00023310"/>
    </source>
</evidence>
<dbReference type="NCBIfam" id="NF004403">
    <property type="entry name" value="PRK05758.2-4"/>
    <property type="match status" value="1"/>
</dbReference>
<evidence type="ECO:0000256" key="2">
    <source>
        <dbReference type="ARBA" id="ARBA00022448"/>
    </source>
</evidence>
<dbReference type="NCBIfam" id="TIGR01145">
    <property type="entry name" value="ATP_synt_delta"/>
    <property type="match status" value="1"/>
</dbReference>
<comment type="function">
    <text evidence="8">F(1)F(0) ATP synthase produces ATP from ADP in the presence of a proton or sodium gradient. F-type ATPases consist of two structural domains, F(1) containing the extramembraneous catalytic core and F(0) containing the membrane proton channel, linked together by a central stalk and a peripheral stalk. During catalysis, ATP synthesis in the catalytic domain of F(1) is coupled via a rotary mechanism of the central stalk subunits to proton translocation.</text>
</comment>
<keyword evidence="2 8" id="KW-0813">Transport</keyword>
<dbReference type="InterPro" id="IPR020781">
    <property type="entry name" value="ATPase_OSCP/d_CS"/>
</dbReference>
<comment type="subcellular location">
    <subcellularLocation>
        <location evidence="8">Cell membrane</location>
        <topology evidence="8">Peripheral membrane protein</topology>
    </subcellularLocation>
    <subcellularLocation>
        <location evidence="1">Membrane</location>
    </subcellularLocation>
</comment>
<keyword evidence="4 8" id="KW-0406">Ion transport</keyword>
<keyword evidence="7 8" id="KW-0066">ATP synthesis</keyword>
<sequence>MHEYLDRRYALALYEVAEEKGKAEEYLDELNEIIKVIQENEEFLQIVKHPHLSTSKKKDMFESIFKGRVHDDVLSFVLILIEKNRISNLSGILEEMKKIHLERKRTVIAYVKTVIPLRDEEKSSLKQQLEKKYNMNVILNEELDKDIIGGVFVRIGNDVIDGTVKAKFDEIRKLTLKTE</sequence>
<proteinExistence type="inferred from homology"/>
<evidence type="ECO:0000256" key="6">
    <source>
        <dbReference type="ARBA" id="ARBA00023196"/>
    </source>
</evidence>
<evidence type="ECO:0000256" key="5">
    <source>
        <dbReference type="ARBA" id="ARBA00023136"/>
    </source>
</evidence>
<evidence type="ECO:0000313" key="9">
    <source>
        <dbReference type="EMBL" id="MBL4938248.1"/>
    </source>
</evidence>
<dbReference type="PANTHER" id="PTHR11910">
    <property type="entry name" value="ATP SYNTHASE DELTA CHAIN"/>
    <property type="match status" value="1"/>
</dbReference>
<dbReference type="Pfam" id="PF00213">
    <property type="entry name" value="OSCP"/>
    <property type="match status" value="1"/>
</dbReference>
<keyword evidence="10" id="KW-1185">Reference proteome</keyword>
<protein>
    <recommendedName>
        <fullName evidence="8">ATP synthase subunit delta</fullName>
    </recommendedName>
    <alternativeName>
        <fullName evidence="8">ATP synthase F(1) sector subunit delta</fullName>
    </alternativeName>
    <alternativeName>
        <fullName evidence="8">F-type ATPase subunit delta</fullName>
        <shortName evidence="8">F-ATPase subunit delta</shortName>
    </alternativeName>
</protein>
<evidence type="ECO:0000256" key="1">
    <source>
        <dbReference type="ARBA" id="ARBA00004370"/>
    </source>
</evidence>
<dbReference type="Gene3D" id="1.10.520.20">
    <property type="entry name" value="N-terminal domain of the delta subunit of the F1F0-ATP synthase"/>
    <property type="match status" value="1"/>
</dbReference>
<dbReference type="InterPro" id="IPR000711">
    <property type="entry name" value="ATPase_OSCP/dsu"/>
</dbReference>
<dbReference type="HAMAP" id="MF_01416">
    <property type="entry name" value="ATP_synth_delta_bact"/>
    <property type="match status" value="1"/>
</dbReference>
<comment type="similarity">
    <text evidence="8">Belongs to the ATPase delta chain family.</text>
</comment>
<comment type="caution">
    <text evidence="9">The sequence shown here is derived from an EMBL/GenBank/DDBJ whole genome shotgun (WGS) entry which is preliminary data.</text>
</comment>
<accession>A0ABS1TFT0</accession>
<dbReference type="EMBL" id="JAESWC010000018">
    <property type="protein sequence ID" value="MBL4938248.1"/>
    <property type="molecule type" value="Genomic_DNA"/>
</dbReference>
<evidence type="ECO:0000313" key="10">
    <source>
        <dbReference type="Proteomes" id="UP000632377"/>
    </source>
</evidence>
<dbReference type="Proteomes" id="UP000632377">
    <property type="component" value="Unassembled WGS sequence"/>
</dbReference>
<evidence type="ECO:0000256" key="4">
    <source>
        <dbReference type="ARBA" id="ARBA00023065"/>
    </source>
</evidence>
<keyword evidence="5 8" id="KW-0472">Membrane</keyword>
<keyword evidence="8" id="KW-1003">Cell membrane</keyword>
<name>A0ABS1TFT0_9CLOT</name>
<dbReference type="PROSITE" id="PS00389">
    <property type="entry name" value="ATPASE_DELTA"/>
    <property type="match status" value="1"/>
</dbReference>
<keyword evidence="6 8" id="KW-0139">CF(1)</keyword>